<dbReference type="InterPro" id="IPR037062">
    <property type="entry name" value="Malic_N_dom_sf"/>
</dbReference>
<dbReference type="SMART" id="SM00919">
    <property type="entry name" value="Malic_M"/>
    <property type="match status" value="1"/>
</dbReference>
<dbReference type="PANTHER" id="PTHR23406">
    <property type="entry name" value="MALIC ENZYME-RELATED"/>
    <property type="match status" value="1"/>
</dbReference>
<dbReference type="OrthoDB" id="5365701at2759"/>
<protein>
    <recommendedName>
        <fullName evidence="7">Malic enzyme</fullName>
    </recommendedName>
</protein>
<gene>
    <name evidence="10" type="ORF">M422DRAFT_269417</name>
</gene>
<dbReference type="SUPFAM" id="SSF53223">
    <property type="entry name" value="Aminoacid dehydrogenase-like, N-terminal domain"/>
    <property type="match status" value="1"/>
</dbReference>
<keyword evidence="3 6" id="KW-0479">Metal-binding</keyword>
<dbReference type="InterPro" id="IPR012302">
    <property type="entry name" value="Malic_NAD-bd"/>
</dbReference>
<sequence length="402" mass="43977">QNLKGIGISTAKAVIYTLLAGVDPSRTLTVTLDVGTDNEDLLNDDLYVGWSNSRVRGEKYDQFIDKFVNLVRKHHPNSLLHFEDFGVSNAQRLLDTYKDKHSVFNDDIQGTGAVTVAAILAALGVTKTKLSSQRIICFGAGSAGLGISHQIRDVMMQLDNIELEEANSKFWLIDRYGLLRNELVDEGKVRQGVEEFIKNDWEHGADLLSVVKAVKPTILIGCSTKAGAFTEDVIRAMKEGCDRPIILPLSNPTKLIEVTPEDCLKWTDGQALMATGSPFPSVKINGKDIDIAECNNALIYPGLGFGAIISRSRSLTPSMIVAGAQRLANMSPMHTDPTAAMLPDFGDSPAVNLEVAIAVAQQAIDEGVARVSFSKEELRKKAEEMRWLPVYHEYVFDANGES</sequence>
<evidence type="ECO:0000256" key="5">
    <source>
        <dbReference type="PIRSR" id="PIRSR000106-2"/>
    </source>
</evidence>
<feature type="binding site" evidence="6">
    <location>
        <position position="83"/>
    </location>
    <ligand>
        <name>a divalent metal cation</name>
        <dbReference type="ChEBI" id="CHEBI:60240"/>
    </ligand>
</feature>
<dbReference type="InterPro" id="IPR036291">
    <property type="entry name" value="NAD(P)-bd_dom_sf"/>
</dbReference>
<dbReference type="PROSITE" id="PS00331">
    <property type="entry name" value="MALIC_ENZYMES"/>
    <property type="match status" value="1"/>
</dbReference>
<feature type="binding site" evidence="5">
    <location>
        <position position="251"/>
    </location>
    <ligand>
        <name>(S)-malate</name>
        <dbReference type="ChEBI" id="CHEBI:15589"/>
    </ligand>
</feature>
<evidence type="ECO:0000256" key="1">
    <source>
        <dbReference type="ARBA" id="ARBA00001936"/>
    </source>
</evidence>
<proteinExistence type="inferred from homology"/>
<dbReference type="SUPFAM" id="SSF51735">
    <property type="entry name" value="NAD(P)-binding Rossmann-fold domains"/>
    <property type="match status" value="1"/>
</dbReference>
<dbReference type="GO" id="GO:0005739">
    <property type="term" value="C:mitochondrion"/>
    <property type="evidence" value="ECO:0007669"/>
    <property type="project" value="TreeGrafter"/>
</dbReference>
<dbReference type="Pfam" id="PF00390">
    <property type="entry name" value="malic"/>
    <property type="match status" value="1"/>
</dbReference>
<dbReference type="InterPro" id="IPR015884">
    <property type="entry name" value="Malic_enzyme_CS"/>
</dbReference>
<feature type="binding site" evidence="6">
    <location>
        <position position="107"/>
    </location>
    <ligand>
        <name>a divalent metal cation</name>
        <dbReference type="ChEBI" id="CHEBI:60240"/>
    </ligand>
</feature>
<dbReference type="InterPro" id="IPR046346">
    <property type="entry name" value="Aminoacid_DH-like_N_sf"/>
</dbReference>
<dbReference type="Gene3D" id="3.40.50.720">
    <property type="entry name" value="NAD(P)-binding Rossmann-like Domain"/>
    <property type="match status" value="1"/>
</dbReference>
<feature type="binding site" evidence="6">
    <location>
        <position position="84"/>
    </location>
    <ligand>
        <name>a divalent metal cation</name>
        <dbReference type="ChEBI" id="CHEBI:60240"/>
    </ligand>
</feature>
<keyword evidence="7" id="KW-0560">Oxidoreductase</keyword>
<evidence type="ECO:0000259" key="8">
    <source>
        <dbReference type="SMART" id="SM00919"/>
    </source>
</evidence>
<feature type="domain" description="Malic enzyme NAD-binding" evidence="8">
    <location>
        <begin position="108"/>
        <end position="364"/>
    </location>
</feature>
<reference evidence="10 11" key="1">
    <citation type="submission" date="2014-06" db="EMBL/GenBank/DDBJ databases">
        <title>Evolutionary Origins and Diversification of the Mycorrhizal Mutualists.</title>
        <authorList>
            <consortium name="DOE Joint Genome Institute"/>
            <consortium name="Mycorrhizal Genomics Consortium"/>
            <person name="Kohler A."/>
            <person name="Kuo A."/>
            <person name="Nagy L.G."/>
            <person name="Floudas D."/>
            <person name="Copeland A."/>
            <person name="Barry K.W."/>
            <person name="Cichocki N."/>
            <person name="Veneault-Fourrey C."/>
            <person name="LaButti K."/>
            <person name="Lindquist E.A."/>
            <person name="Lipzen A."/>
            <person name="Lundell T."/>
            <person name="Morin E."/>
            <person name="Murat C."/>
            <person name="Riley R."/>
            <person name="Ohm R."/>
            <person name="Sun H."/>
            <person name="Tunlid A."/>
            <person name="Henrissat B."/>
            <person name="Grigoriev I.V."/>
            <person name="Hibbett D.S."/>
            <person name="Martin F."/>
        </authorList>
    </citation>
    <scope>NUCLEOTIDE SEQUENCE [LARGE SCALE GENOMIC DNA]</scope>
    <source>
        <strain evidence="10 11">SS14</strain>
    </source>
</reference>
<name>A0A0C9UK17_SPHS4</name>
<evidence type="ECO:0000259" key="9">
    <source>
        <dbReference type="SMART" id="SM01274"/>
    </source>
</evidence>
<keyword evidence="11" id="KW-1185">Reference proteome</keyword>
<comment type="cofactor">
    <cofactor evidence="1">
        <name>Mn(2+)</name>
        <dbReference type="ChEBI" id="CHEBI:29035"/>
    </cofactor>
</comment>
<dbReference type="GO" id="GO:0004471">
    <property type="term" value="F:malate dehydrogenase (decarboxylating) (NAD+) activity"/>
    <property type="evidence" value="ECO:0007669"/>
    <property type="project" value="TreeGrafter"/>
</dbReference>
<dbReference type="Pfam" id="PF03949">
    <property type="entry name" value="Malic_M"/>
    <property type="match status" value="1"/>
</dbReference>
<comment type="cofactor">
    <cofactor evidence="6">
        <name>Mg(2+)</name>
        <dbReference type="ChEBI" id="CHEBI:18420"/>
    </cofactor>
    <cofactor evidence="6">
        <name>Mn(2+)</name>
        <dbReference type="ChEBI" id="CHEBI:29035"/>
    </cofactor>
    <text evidence="6">Divalent metal cations. Prefers magnesium or manganese.</text>
</comment>
<evidence type="ECO:0000256" key="2">
    <source>
        <dbReference type="ARBA" id="ARBA00008785"/>
    </source>
</evidence>
<comment type="similarity">
    <text evidence="2 7">Belongs to the malic enzymes family.</text>
</comment>
<evidence type="ECO:0000256" key="6">
    <source>
        <dbReference type="PIRSR" id="PIRSR000106-3"/>
    </source>
</evidence>
<feature type="non-terminal residue" evidence="10">
    <location>
        <position position="1"/>
    </location>
</feature>
<organism evidence="10 11">
    <name type="scientific">Sphaerobolus stellatus (strain SS14)</name>
    <dbReference type="NCBI Taxonomy" id="990650"/>
    <lineage>
        <taxon>Eukaryota</taxon>
        <taxon>Fungi</taxon>
        <taxon>Dikarya</taxon>
        <taxon>Basidiomycota</taxon>
        <taxon>Agaricomycotina</taxon>
        <taxon>Agaricomycetes</taxon>
        <taxon>Phallomycetidae</taxon>
        <taxon>Geastrales</taxon>
        <taxon>Sphaerobolaceae</taxon>
        <taxon>Sphaerobolus</taxon>
    </lineage>
</organism>
<dbReference type="NCBIfam" id="NF010052">
    <property type="entry name" value="PRK13529.1"/>
    <property type="match status" value="1"/>
</dbReference>
<dbReference type="GO" id="GO:0005829">
    <property type="term" value="C:cytosol"/>
    <property type="evidence" value="ECO:0007669"/>
    <property type="project" value="TreeGrafter"/>
</dbReference>
<evidence type="ECO:0000313" key="11">
    <source>
        <dbReference type="Proteomes" id="UP000054279"/>
    </source>
</evidence>
<evidence type="ECO:0000313" key="10">
    <source>
        <dbReference type="EMBL" id="KIJ29232.1"/>
    </source>
</evidence>
<dbReference type="InterPro" id="IPR001891">
    <property type="entry name" value="Malic_OxRdtase"/>
</dbReference>
<dbReference type="Gene3D" id="3.40.50.10380">
    <property type="entry name" value="Malic enzyme, N-terminal domain"/>
    <property type="match status" value="1"/>
</dbReference>
<keyword evidence="4" id="KW-0520">NAD</keyword>
<feature type="binding site" evidence="5">
    <location>
        <position position="295"/>
    </location>
    <ligand>
        <name>(S)-malate</name>
        <dbReference type="ChEBI" id="CHEBI:15589"/>
    </ligand>
</feature>
<evidence type="ECO:0000256" key="4">
    <source>
        <dbReference type="ARBA" id="ARBA00023027"/>
    </source>
</evidence>
<dbReference type="GO" id="GO:0046872">
    <property type="term" value="F:metal ion binding"/>
    <property type="evidence" value="ECO:0007669"/>
    <property type="project" value="UniProtKB-KW"/>
</dbReference>
<dbReference type="Proteomes" id="UP000054279">
    <property type="component" value="Unassembled WGS sequence"/>
</dbReference>
<dbReference type="HOGENOM" id="CLU_011405_0_0_1"/>
<dbReference type="InterPro" id="IPR012301">
    <property type="entry name" value="Malic_N_dom"/>
</dbReference>
<dbReference type="SMART" id="SM01274">
    <property type="entry name" value="malic"/>
    <property type="match status" value="1"/>
</dbReference>
<evidence type="ECO:0000256" key="3">
    <source>
        <dbReference type="ARBA" id="ARBA00022723"/>
    </source>
</evidence>
<dbReference type="AlphaFoldDB" id="A0A0C9UK17"/>
<dbReference type="PRINTS" id="PR00072">
    <property type="entry name" value="MALOXRDTASE"/>
</dbReference>
<dbReference type="EMBL" id="KN837287">
    <property type="protein sequence ID" value="KIJ29232.1"/>
    <property type="molecule type" value="Genomic_DNA"/>
</dbReference>
<evidence type="ECO:0000256" key="7">
    <source>
        <dbReference type="RuleBase" id="RU003426"/>
    </source>
</evidence>
<feature type="domain" description="Malic enzyme N-terminal" evidence="9">
    <location>
        <begin position="1"/>
        <end position="98"/>
    </location>
</feature>
<dbReference type="PANTHER" id="PTHR23406:SF34">
    <property type="entry name" value="NAD-DEPENDENT MALIC ENZYME, MITOCHONDRIAL"/>
    <property type="match status" value="1"/>
</dbReference>
<dbReference type="PIRSF" id="PIRSF000106">
    <property type="entry name" value="ME"/>
    <property type="match status" value="1"/>
</dbReference>
<dbReference type="GO" id="GO:0006108">
    <property type="term" value="P:malate metabolic process"/>
    <property type="evidence" value="ECO:0007669"/>
    <property type="project" value="TreeGrafter"/>
</dbReference>
<accession>A0A0C9UK17</accession>
<dbReference type="GO" id="GO:0051287">
    <property type="term" value="F:NAD binding"/>
    <property type="evidence" value="ECO:0007669"/>
    <property type="project" value="InterPro"/>
</dbReference>